<organism evidence="2 3">
    <name type="scientific">Polymorphospora lycopeni</name>
    <dbReference type="NCBI Taxonomy" id="3140240"/>
    <lineage>
        <taxon>Bacteria</taxon>
        <taxon>Bacillati</taxon>
        <taxon>Actinomycetota</taxon>
        <taxon>Actinomycetes</taxon>
        <taxon>Micromonosporales</taxon>
        <taxon>Micromonosporaceae</taxon>
        <taxon>Polymorphospora</taxon>
    </lineage>
</organism>
<dbReference type="Proteomes" id="UP001582793">
    <property type="component" value="Unassembled WGS sequence"/>
</dbReference>
<keyword evidence="3" id="KW-1185">Reference proteome</keyword>
<sequence length="157" mass="17854">MPDNTVYVGRGSKWGNPFAYRTHKALARYPGGDDPTATWEYEGRISGDGARHDMHHADGRITVHHVRYMTRAEIVEIYRHALLGTDTPSMQAAFPNGRGRWFGRWVGKDGDRRREYVTVEDVRRELAGKHLACWCPLDQPCHADVLLEVANRAVMPV</sequence>
<dbReference type="InterPro" id="IPR025475">
    <property type="entry name" value="DUF4326"/>
</dbReference>
<accession>A0ABV5CKQ9</accession>
<protein>
    <submittedName>
        <fullName evidence="2">DUF4326 domain-containing protein</fullName>
    </submittedName>
</protein>
<evidence type="ECO:0000313" key="3">
    <source>
        <dbReference type="Proteomes" id="UP001582793"/>
    </source>
</evidence>
<evidence type="ECO:0000313" key="2">
    <source>
        <dbReference type="EMBL" id="MFB6392588.1"/>
    </source>
</evidence>
<gene>
    <name evidence="2" type="ORF">AAFH96_05650</name>
</gene>
<dbReference type="Pfam" id="PF14216">
    <property type="entry name" value="DUF4326"/>
    <property type="match status" value="1"/>
</dbReference>
<proteinExistence type="predicted"/>
<evidence type="ECO:0000259" key="1">
    <source>
        <dbReference type="Pfam" id="PF14216"/>
    </source>
</evidence>
<reference evidence="2 3" key="1">
    <citation type="submission" date="2024-04" db="EMBL/GenBank/DDBJ databases">
        <title>Polymorphospora sp. isolated from Baiyangdian Lake in Xiong'an New Area.</title>
        <authorList>
            <person name="Zhang X."/>
            <person name="Liu J."/>
        </authorList>
    </citation>
    <scope>NUCLEOTIDE SEQUENCE [LARGE SCALE GENOMIC DNA]</scope>
    <source>
        <strain evidence="2 3">2-325</strain>
    </source>
</reference>
<dbReference type="EMBL" id="JBCGDC010000011">
    <property type="protein sequence ID" value="MFB6392588.1"/>
    <property type="molecule type" value="Genomic_DNA"/>
</dbReference>
<feature type="domain" description="DUF4326" evidence="1">
    <location>
        <begin position="1"/>
        <end position="148"/>
    </location>
</feature>
<comment type="caution">
    <text evidence="2">The sequence shown here is derived from an EMBL/GenBank/DDBJ whole genome shotgun (WGS) entry which is preliminary data.</text>
</comment>
<name>A0ABV5CKQ9_9ACTN</name>